<feature type="compositionally biased region" description="Acidic residues" evidence="4">
    <location>
        <begin position="282"/>
        <end position="293"/>
    </location>
</feature>
<dbReference type="Gene3D" id="2.20.230.10">
    <property type="entry name" value="Resuscitation-promoting factor rpfb"/>
    <property type="match status" value="1"/>
</dbReference>
<accession>D2PPD7</accession>
<dbReference type="KEGG" id="kfl:Kfla_5728"/>
<dbReference type="SUPFAM" id="SSF53955">
    <property type="entry name" value="Lysozyme-like"/>
    <property type="match status" value="1"/>
</dbReference>
<evidence type="ECO:0000256" key="5">
    <source>
        <dbReference type="SAM" id="SignalP"/>
    </source>
</evidence>
<evidence type="ECO:0000256" key="3">
    <source>
        <dbReference type="ARBA" id="ARBA00022801"/>
    </source>
</evidence>
<dbReference type="Pfam" id="PF07501">
    <property type="entry name" value="G5"/>
    <property type="match status" value="1"/>
</dbReference>
<evidence type="ECO:0000256" key="2">
    <source>
        <dbReference type="ARBA" id="ARBA00022729"/>
    </source>
</evidence>
<dbReference type="InterPro" id="IPR023346">
    <property type="entry name" value="Lysozyme-like_dom_sf"/>
</dbReference>
<dbReference type="Gene3D" id="1.10.530.10">
    <property type="match status" value="1"/>
</dbReference>
<evidence type="ECO:0000259" key="6">
    <source>
        <dbReference type="PROSITE" id="PS51109"/>
    </source>
</evidence>
<dbReference type="HOGENOM" id="CLU_036884_1_0_11"/>
<dbReference type="Proteomes" id="UP000007967">
    <property type="component" value="Chromosome"/>
</dbReference>
<dbReference type="CDD" id="cd13925">
    <property type="entry name" value="RPF"/>
    <property type="match status" value="1"/>
</dbReference>
<dbReference type="InterPro" id="IPR007137">
    <property type="entry name" value="DUF348"/>
</dbReference>
<dbReference type="InterPro" id="IPR010618">
    <property type="entry name" value="RPF"/>
</dbReference>
<sequence>MRKSIIAAVGATAAIAVAGGSVAYASKSKTVSLSIDGQVQTVHTFGSTVADALEAKKIQVGERDLVAPALDAKLQDGQEIAVQYGRQLTVNQDGTKKSFWTTADSVNEALTDLGLRYDGALLSTSRSAPIGREGLALEVRTPKTVQFVRQGKVVAVKSMAMTVGEALKGARVGYDRDDRVTPAVTTPLKPGVNRITVVRVDVRKVTKTESIAFEKVETKSAQLLEGETKTTVEGTAGKKTVDYVLTYVDGKLVSTKKLASKVVSEPVDEKVTIGTKPKPEPEPESTPDEETTEAADPPVGNTSAWDRIAECESGGNWHINTGNGYYGGLQFSHQTWVAYGGDKYANNAHQASKAQQIAIAEKVRAARGGYGDWPVCGKRA</sequence>
<feature type="compositionally biased region" description="Basic and acidic residues" evidence="4">
    <location>
        <begin position="267"/>
        <end position="281"/>
    </location>
</feature>
<protein>
    <submittedName>
        <fullName evidence="7">Transglycosylase domain protein</fullName>
    </submittedName>
</protein>
<feature type="chain" id="PRO_5039710935" evidence="5">
    <location>
        <begin position="19"/>
        <end position="380"/>
    </location>
</feature>
<dbReference type="GO" id="GO:0016787">
    <property type="term" value="F:hydrolase activity"/>
    <property type="evidence" value="ECO:0007669"/>
    <property type="project" value="UniProtKB-KW"/>
</dbReference>
<comment type="similarity">
    <text evidence="1">Belongs to the transglycosylase family. Rpf subfamily.</text>
</comment>
<keyword evidence="8" id="KW-1185">Reference proteome</keyword>
<evidence type="ECO:0000313" key="7">
    <source>
        <dbReference type="EMBL" id="ADB34733.1"/>
    </source>
</evidence>
<proteinExistence type="inferred from homology"/>
<keyword evidence="2 5" id="KW-0732">Signal</keyword>
<dbReference type="SMART" id="SM01208">
    <property type="entry name" value="G5"/>
    <property type="match status" value="1"/>
</dbReference>
<dbReference type="Pfam" id="PF06737">
    <property type="entry name" value="Transglycosylas"/>
    <property type="match status" value="1"/>
</dbReference>
<reference evidence="8" key="1">
    <citation type="submission" date="2009-09" db="EMBL/GenBank/DDBJ databases">
        <title>The complete genome of Kribbella flavida DSM 17836.</title>
        <authorList>
            <consortium name="US DOE Joint Genome Institute (JGI-PGF)"/>
            <person name="Lucas S."/>
            <person name="Copeland A."/>
            <person name="Lapidus A."/>
            <person name="Glavina del Rio T."/>
            <person name="Dalin E."/>
            <person name="Tice H."/>
            <person name="Bruce D."/>
            <person name="Goodwin L."/>
            <person name="Pitluck S."/>
            <person name="Kyrpides N."/>
            <person name="Mavromatis K."/>
            <person name="Ivanova N."/>
            <person name="Saunders E."/>
            <person name="Brettin T."/>
            <person name="Detter J.C."/>
            <person name="Han C."/>
            <person name="Larimer F."/>
            <person name="Land M."/>
            <person name="Hauser L."/>
            <person name="Markowitz V."/>
            <person name="Cheng J.-F."/>
            <person name="Hugenholtz P."/>
            <person name="Woyke T."/>
            <person name="Wu D."/>
            <person name="Pukall R."/>
            <person name="Klenk H.-P."/>
            <person name="Eisen J.A."/>
        </authorList>
    </citation>
    <scope>NUCLEOTIDE SEQUENCE [LARGE SCALE GENOMIC DNA]</scope>
    <source>
        <strain evidence="8">DSM 17836 / JCM 10339 / NBRC 14399</strain>
    </source>
</reference>
<dbReference type="OrthoDB" id="1404170at2"/>
<dbReference type="EMBL" id="CP001736">
    <property type="protein sequence ID" value="ADB34733.1"/>
    <property type="molecule type" value="Genomic_DNA"/>
</dbReference>
<gene>
    <name evidence="7" type="ordered locus">Kfla_5728</name>
</gene>
<evidence type="ECO:0000256" key="4">
    <source>
        <dbReference type="SAM" id="MobiDB-lite"/>
    </source>
</evidence>
<feature type="region of interest" description="Disordered" evidence="4">
    <location>
        <begin position="264"/>
        <end position="302"/>
    </location>
</feature>
<name>D2PPD7_KRIFD</name>
<dbReference type="Pfam" id="PF03990">
    <property type="entry name" value="DUF348"/>
    <property type="match status" value="3"/>
</dbReference>
<dbReference type="eggNOG" id="COG3583">
    <property type="taxonomic scope" value="Bacteria"/>
</dbReference>
<feature type="signal peptide" evidence="5">
    <location>
        <begin position="1"/>
        <end position="18"/>
    </location>
</feature>
<dbReference type="CAZy" id="GH23">
    <property type="family name" value="Glycoside Hydrolase Family 23"/>
</dbReference>
<dbReference type="AlphaFoldDB" id="D2PPD7"/>
<dbReference type="InterPro" id="IPR011098">
    <property type="entry name" value="G5_dom"/>
</dbReference>
<evidence type="ECO:0000313" key="8">
    <source>
        <dbReference type="Proteomes" id="UP000007967"/>
    </source>
</evidence>
<dbReference type="RefSeq" id="WP_012923287.1">
    <property type="nucleotide sequence ID" value="NC_013729.1"/>
</dbReference>
<dbReference type="STRING" id="479435.Kfla_5728"/>
<feature type="domain" description="G5" evidence="6">
    <location>
        <begin position="197"/>
        <end position="277"/>
    </location>
</feature>
<keyword evidence="3" id="KW-0378">Hydrolase</keyword>
<evidence type="ECO:0000256" key="1">
    <source>
        <dbReference type="ARBA" id="ARBA00010830"/>
    </source>
</evidence>
<organism evidence="7 8">
    <name type="scientific">Kribbella flavida (strain DSM 17836 / JCM 10339 / NBRC 14399)</name>
    <dbReference type="NCBI Taxonomy" id="479435"/>
    <lineage>
        <taxon>Bacteria</taxon>
        <taxon>Bacillati</taxon>
        <taxon>Actinomycetota</taxon>
        <taxon>Actinomycetes</taxon>
        <taxon>Propionibacteriales</taxon>
        <taxon>Kribbellaceae</taxon>
        <taxon>Kribbella</taxon>
    </lineage>
</organism>
<dbReference type="PROSITE" id="PS51109">
    <property type="entry name" value="G5"/>
    <property type="match status" value="1"/>
</dbReference>
<reference evidence="7 8" key="2">
    <citation type="journal article" date="2010" name="Stand. Genomic Sci.">
        <title>Complete genome sequence of Kribbella flavida type strain (IFO 14399).</title>
        <authorList>
            <person name="Pukall R."/>
            <person name="Lapidus A."/>
            <person name="Glavina Del Rio T."/>
            <person name="Copeland A."/>
            <person name="Tice H."/>
            <person name="Cheng J.-F."/>
            <person name="Lucas S."/>
            <person name="Chen F."/>
            <person name="Nolan M."/>
            <person name="LaButti K."/>
            <person name="Pati A."/>
            <person name="Ivanova N."/>
            <person name="Mavrommatis K."/>
            <person name="Mikhailova N."/>
            <person name="Pitluck S."/>
            <person name="Bruce D."/>
            <person name="Goodwin L."/>
            <person name="Land M."/>
            <person name="Hauser L."/>
            <person name="Chang Y.-J."/>
            <person name="Jeffries C.D."/>
            <person name="Chen A."/>
            <person name="Palaniappan K."/>
            <person name="Chain P."/>
            <person name="Rohde M."/>
            <person name="Goeker M."/>
            <person name="Bristow J."/>
            <person name="Eisen J.A."/>
            <person name="Markowitz V."/>
            <person name="Hugenholtz P."/>
            <person name="Kyrpides N.C."/>
            <person name="Klenk H.-P."/>
            <person name="Brettin T."/>
        </authorList>
    </citation>
    <scope>NUCLEOTIDE SEQUENCE [LARGE SCALE GENOMIC DNA]</scope>
    <source>
        <strain evidence="8">DSM 17836 / JCM 10339 / NBRC 14399</strain>
    </source>
</reference>